<sequence>MNNSNAKSRIHRMCAAGNFNEDELYEKAKLMLESYRDVCWTTVDFVSEVREECELYEKEYYCSSDMETALIYLETFAPEEGKDRFEEKVHSLFETKWMVEIVDSAMLKVKECPINGELYFSMLSAYYLNRFEYTEREMMDEFNMERSTYYRRKKEAVIIFGLALWGSSIKDLRDELAI</sequence>
<gene>
    <name evidence="1" type="ORF">EV211_1696</name>
</gene>
<dbReference type="AlphaFoldDB" id="A0A4R6PWJ2"/>
<evidence type="ECO:0000313" key="1">
    <source>
        <dbReference type="EMBL" id="TDP44681.1"/>
    </source>
</evidence>
<reference evidence="1 2" key="1">
    <citation type="submission" date="2019-03" db="EMBL/GenBank/DDBJ databases">
        <title>Genomic Encyclopedia of Type Strains, Phase IV (KMG-IV): sequencing the most valuable type-strain genomes for metagenomic binning, comparative biology and taxonomic classification.</title>
        <authorList>
            <person name="Goeker M."/>
        </authorList>
    </citation>
    <scope>NUCLEOTIDE SEQUENCE [LARGE SCALE GENOMIC DNA]</scope>
    <source>
        <strain evidence="1 2">DSM 28287</strain>
    </source>
</reference>
<keyword evidence="2" id="KW-1185">Reference proteome</keyword>
<accession>A0A4R6PWJ2</accession>
<comment type="caution">
    <text evidence="1">The sequence shown here is derived from an EMBL/GenBank/DDBJ whole genome shotgun (WGS) entry which is preliminary data.</text>
</comment>
<dbReference type="RefSeq" id="WP_133529376.1">
    <property type="nucleotide sequence ID" value="NZ_SNXO01000069.1"/>
</dbReference>
<dbReference type="OrthoDB" id="1705555at2"/>
<protein>
    <recommendedName>
        <fullName evidence="3">Phage transcriptional regulator, ArpU family</fullName>
    </recommendedName>
</protein>
<evidence type="ECO:0000313" key="2">
    <source>
        <dbReference type="Proteomes" id="UP000295500"/>
    </source>
</evidence>
<proteinExistence type="predicted"/>
<evidence type="ECO:0008006" key="3">
    <source>
        <dbReference type="Google" id="ProtNLM"/>
    </source>
</evidence>
<name>A0A4R6PWJ2_9FIRM</name>
<dbReference type="Proteomes" id="UP000295500">
    <property type="component" value="Unassembled WGS sequence"/>
</dbReference>
<dbReference type="EMBL" id="SNXO01000069">
    <property type="protein sequence ID" value="TDP44681.1"/>
    <property type="molecule type" value="Genomic_DNA"/>
</dbReference>
<organism evidence="1 2">
    <name type="scientific">Aminicella lysinilytica</name>
    <dbReference type="NCBI Taxonomy" id="433323"/>
    <lineage>
        <taxon>Bacteria</taxon>
        <taxon>Bacillati</taxon>
        <taxon>Bacillota</taxon>
        <taxon>Clostridia</taxon>
        <taxon>Peptostreptococcales</taxon>
        <taxon>Anaerovoracaceae</taxon>
        <taxon>Aminicella</taxon>
    </lineage>
</organism>